<dbReference type="InterPro" id="IPR017524">
    <property type="entry name" value="SASP_thioredoxin-like"/>
</dbReference>
<comment type="similarity">
    <text evidence="1">Belongs to the Tlp family.</text>
</comment>
<dbReference type="Pfam" id="PF19824">
    <property type="entry name" value="Tlp"/>
    <property type="match status" value="1"/>
</dbReference>
<reference evidence="3" key="1">
    <citation type="submission" date="2015-08" db="EMBL/GenBank/DDBJ databases">
        <title>Complete DNA Sequence of Pseudomonas syringae pv. actinidiae, the Causal Agent of Kiwifruit Canker Disease.</title>
        <authorList>
            <person name="Rikkerink E.H.A."/>
            <person name="Fineran P.C."/>
        </authorList>
    </citation>
    <scope>NUCLEOTIDE SEQUENCE</scope>
    <source>
        <strain evidence="3">DSM 13666</strain>
    </source>
</reference>
<comment type="caution">
    <text evidence="3">The sequence shown here is derived from an EMBL/GenBank/DDBJ whole genome shotgun (WGS) entry which is preliminary data.</text>
</comment>
<accession>A0A4Y7X231</accession>
<keyword evidence="1" id="KW-0749">Sporulation</keyword>
<dbReference type="EMBL" id="LILD01000001">
    <property type="protein sequence ID" value="KOO38893.1"/>
    <property type="molecule type" value="Genomic_DNA"/>
</dbReference>
<protein>
    <recommendedName>
        <fullName evidence="1">Small, acid-soluble spore protein Tlp</fullName>
    </recommendedName>
</protein>
<dbReference type="GO" id="GO:0030436">
    <property type="term" value="P:asexual sporulation"/>
    <property type="evidence" value="ECO:0007669"/>
    <property type="project" value="UniProtKB-UniRule"/>
</dbReference>
<proteinExistence type="evidence at transcript level"/>
<dbReference type="GO" id="GO:0030435">
    <property type="term" value="P:sporulation resulting in formation of a cellular spore"/>
    <property type="evidence" value="ECO:0007669"/>
    <property type="project" value="UniProtKB-KW"/>
</dbReference>
<evidence type="ECO:0000256" key="2">
    <source>
        <dbReference type="SAM" id="MobiDB-lite"/>
    </source>
</evidence>
<feature type="compositionally biased region" description="Basic and acidic residues" evidence="2">
    <location>
        <begin position="67"/>
        <end position="76"/>
    </location>
</feature>
<accession>A0A0M0KKH2</accession>
<comment type="induction">
    <text evidence="1">Expressed only in the forespore compartment of sporulating cells.</text>
</comment>
<dbReference type="SMR" id="A0A0M0KKH2"/>
<dbReference type="HAMAP" id="MF_01506">
    <property type="entry name" value="Tlp"/>
    <property type="match status" value="1"/>
</dbReference>
<dbReference type="RefSeq" id="WP_010898443.1">
    <property type="nucleotide sequence ID" value="NZ_CP040441.1"/>
</dbReference>
<dbReference type="NCBIfam" id="TIGR03090">
    <property type="entry name" value="SASP_tlp"/>
    <property type="match status" value="1"/>
</dbReference>
<evidence type="ECO:0000313" key="3">
    <source>
        <dbReference type="EMBL" id="KOO38893.1"/>
    </source>
</evidence>
<evidence type="ECO:0000256" key="1">
    <source>
        <dbReference type="HAMAP-Rule" id="MF_01506"/>
    </source>
</evidence>
<feature type="region of interest" description="Disordered" evidence="2">
    <location>
        <begin position="27"/>
        <end position="76"/>
    </location>
</feature>
<organism evidence="3">
    <name type="scientific">Halalkalibacterium halodurans</name>
    <name type="common">Bacillus halodurans</name>
    <dbReference type="NCBI Taxonomy" id="86665"/>
    <lineage>
        <taxon>Bacteria</taxon>
        <taxon>Bacillati</taxon>
        <taxon>Bacillota</taxon>
        <taxon>Bacilli</taxon>
        <taxon>Bacillales</taxon>
        <taxon>Bacillaceae</taxon>
        <taxon>Halalkalibacterium (ex Joshi et al. 2022)</taxon>
    </lineage>
</organism>
<comment type="subcellular location">
    <subcellularLocation>
        <location evidence="1">Spore core</location>
    </subcellularLocation>
</comment>
<gene>
    <name evidence="1" type="primary">tlp</name>
    <name evidence="3" type="ORF">AMD02_08435</name>
</gene>
<name>A0A0M0KKH2_ALKHA</name>
<dbReference type="PATRIC" id="fig|136160.3.peg.2024"/>
<dbReference type="OMA" id="MAKPDDR"/>
<feature type="compositionally biased region" description="Basic and acidic residues" evidence="2">
    <location>
        <begin position="27"/>
        <end position="49"/>
    </location>
</feature>
<dbReference type="GeneID" id="87597827"/>
<dbReference type="AlphaFoldDB" id="A0A0M0KKH2"/>
<sequence length="76" mass="8916">MANPDNRNNNVERLKQMVRNTKAKMEAANEALAHEEMNAEERQRTEEKNNRRKQSLDAFESEILDEQSARINDDEV</sequence>